<dbReference type="InterPro" id="IPR050098">
    <property type="entry name" value="TFPI/VKTCI-like"/>
</dbReference>
<keyword evidence="7" id="KW-1185">Reference proteome</keyword>
<feature type="chain" id="PRO_5018617094" description="BPTI/Kunitz inhibitor domain-containing protein" evidence="4">
    <location>
        <begin position="26"/>
        <end position="99"/>
    </location>
</feature>
<evidence type="ECO:0000313" key="6">
    <source>
        <dbReference type="Ensembl" id="ENSNBRP00000013780.1"/>
    </source>
</evidence>
<dbReference type="FunFam" id="4.10.410.10:FF:000020">
    <property type="entry name" value="Collagen, type VI, alpha 3"/>
    <property type="match status" value="1"/>
</dbReference>
<dbReference type="InterPro" id="IPR020901">
    <property type="entry name" value="Prtase_inh_Kunz-CS"/>
</dbReference>
<dbReference type="OMA" id="LPKQAPC"/>
<name>A0A3Q4GUZ1_NEOBR</name>
<evidence type="ECO:0000256" key="1">
    <source>
        <dbReference type="ARBA" id="ARBA00022690"/>
    </source>
</evidence>
<dbReference type="Ensembl" id="ENSNBRT00000014157.1">
    <property type="protein sequence ID" value="ENSNBRP00000013780.1"/>
    <property type="gene ID" value="ENSNBRG00000010660.1"/>
</dbReference>
<evidence type="ECO:0000256" key="3">
    <source>
        <dbReference type="ARBA" id="ARBA00023157"/>
    </source>
</evidence>
<reference evidence="6" key="1">
    <citation type="submission" date="2025-08" db="UniProtKB">
        <authorList>
            <consortium name="Ensembl"/>
        </authorList>
    </citation>
    <scope>IDENTIFICATION</scope>
</reference>
<dbReference type="Bgee" id="ENSNBRG00000010660">
    <property type="expression patterns" value="Expressed in zone of skin and 6 other cell types or tissues"/>
</dbReference>
<keyword evidence="2" id="KW-0722">Serine protease inhibitor</keyword>
<reference evidence="6" key="2">
    <citation type="submission" date="2025-09" db="UniProtKB">
        <authorList>
            <consortium name="Ensembl"/>
        </authorList>
    </citation>
    <scope>IDENTIFICATION</scope>
</reference>
<accession>A0A3Q4GUZ1</accession>
<dbReference type="STRING" id="32507.ENSNBRP00000013780"/>
<feature type="domain" description="BPTI/Kunitz inhibitor" evidence="5">
    <location>
        <begin position="30"/>
        <end position="81"/>
    </location>
</feature>
<evidence type="ECO:0000256" key="2">
    <source>
        <dbReference type="ARBA" id="ARBA00022900"/>
    </source>
</evidence>
<dbReference type="PANTHER" id="PTHR10083">
    <property type="entry name" value="KUNITZ-TYPE PROTEASE INHIBITOR-RELATED"/>
    <property type="match status" value="1"/>
</dbReference>
<feature type="signal peptide" evidence="4">
    <location>
        <begin position="1"/>
        <end position="25"/>
    </location>
</feature>
<evidence type="ECO:0000313" key="7">
    <source>
        <dbReference type="Proteomes" id="UP000261580"/>
    </source>
</evidence>
<dbReference type="GO" id="GO:0005615">
    <property type="term" value="C:extracellular space"/>
    <property type="evidence" value="ECO:0007669"/>
    <property type="project" value="TreeGrafter"/>
</dbReference>
<dbReference type="InterPro" id="IPR002223">
    <property type="entry name" value="Kunitz_BPTI"/>
</dbReference>
<dbReference type="CDD" id="cd22635">
    <property type="entry name" value="Kunitz_papilin"/>
    <property type="match status" value="1"/>
</dbReference>
<keyword evidence="1" id="KW-0646">Protease inhibitor</keyword>
<dbReference type="GO" id="GO:0004867">
    <property type="term" value="F:serine-type endopeptidase inhibitor activity"/>
    <property type="evidence" value="ECO:0007669"/>
    <property type="project" value="UniProtKB-KW"/>
</dbReference>
<proteinExistence type="predicted"/>
<dbReference type="GeneTree" id="ENSGT01070000254188"/>
<dbReference type="InterPro" id="IPR036880">
    <property type="entry name" value="Kunitz_BPTI_sf"/>
</dbReference>
<sequence length="99" mass="10809">CSTGGGNSICLFVCLFFVLHVLVNELAGPCSLDYDPGMPCKDYEAKWFFDRKNGFCVQFWYGGCGGNGNRFDSEALCLKNCVRSGKCRGGSSIQSTLLK</sequence>
<protein>
    <recommendedName>
        <fullName evidence="5">BPTI/Kunitz inhibitor domain-containing protein</fullName>
    </recommendedName>
</protein>
<evidence type="ECO:0000259" key="5">
    <source>
        <dbReference type="PROSITE" id="PS50279"/>
    </source>
</evidence>
<evidence type="ECO:0000256" key="4">
    <source>
        <dbReference type="SAM" id="SignalP"/>
    </source>
</evidence>
<organism evidence="6 7">
    <name type="scientific">Neolamprologus brichardi</name>
    <name type="common">Fairy cichlid</name>
    <name type="synonym">Lamprologus brichardi</name>
    <dbReference type="NCBI Taxonomy" id="32507"/>
    <lineage>
        <taxon>Eukaryota</taxon>
        <taxon>Metazoa</taxon>
        <taxon>Chordata</taxon>
        <taxon>Craniata</taxon>
        <taxon>Vertebrata</taxon>
        <taxon>Euteleostomi</taxon>
        <taxon>Actinopterygii</taxon>
        <taxon>Neopterygii</taxon>
        <taxon>Teleostei</taxon>
        <taxon>Neoteleostei</taxon>
        <taxon>Acanthomorphata</taxon>
        <taxon>Ovalentaria</taxon>
        <taxon>Cichlomorphae</taxon>
        <taxon>Cichliformes</taxon>
        <taxon>Cichlidae</taxon>
        <taxon>African cichlids</taxon>
        <taxon>Pseudocrenilabrinae</taxon>
        <taxon>Lamprologini</taxon>
        <taxon>Neolamprologus</taxon>
    </lineage>
</organism>
<dbReference type="PROSITE" id="PS50279">
    <property type="entry name" value="BPTI_KUNITZ_2"/>
    <property type="match status" value="1"/>
</dbReference>
<keyword evidence="3" id="KW-1015">Disulfide bond</keyword>
<dbReference type="PROSITE" id="PS00280">
    <property type="entry name" value="BPTI_KUNITZ_1"/>
    <property type="match status" value="1"/>
</dbReference>
<dbReference type="PANTHER" id="PTHR10083:SF328">
    <property type="entry name" value="TISSUE FACTOR PATHWAY INHIBITOR"/>
    <property type="match status" value="1"/>
</dbReference>
<dbReference type="SUPFAM" id="SSF57362">
    <property type="entry name" value="BPTI-like"/>
    <property type="match status" value="1"/>
</dbReference>
<dbReference type="Gene3D" id="4.10.410.10">
    <property type="entry name" value="Pancreatic trypsin inhibitor Kunitz domain"/>
    <property type="match status" value="1"/>
</dbReference>
<dbReference type="AlphaFoldDB" id="A0A3Q4GUZ1"/>
<dbReference type="PRINTS" id="PR00759">
    <property type="entry name" value="BASICPTASE"/>
</dbReference>
<dbReference type="SMART" id="SM00131">
    <property type="entry name" value="KU"/>
    <property type="match status" value="1"/>
</dbReference>
<dbReference type="Pfam" id="PF00014">
    <property type="entry name" value="Kunitz_BPTI"/>
    <property type="match status" value="1"/>
</dbReference>
<keyword evidence="4" id="KW-0732">Signal</keyword>
<dbReference type="Proteomes" id="UP000261580">
    <property type="component" value="Unassembled WGS sequence"/>
</dbReference>